<protein>
    <recommendedName>
        <fullName evidence="1">Siphovirus-type tail component RIFT-related domain-containing protein</fullName>
    </recommendedName>
</protein>
<evidence type="ECO:0000313" key="2">
    <source>
        <dbReference type="EMBL" id="MDY7258082.1"/>
    </source>
</evidence>
<accession>A0ABU5HR85</accession>
<gene>
    <name evidence="2" type="ORF">QHG74_10165</name>
</gene>
<comment type="caution">
    <text evidence="2">The sequence shown here is derived from an EMBL/GenBank/DDBJ whole genome shotgun (WGS) entry which is preliminary data.</text>
</comment>
<dbReference type="InterPro" id="IPR008841">
    <property type="entry name" value="Siphovirus-type_tail_N"/>
</dbReference>
<keyword evidence="3" id="KW-1185">Reference proteome</keyword>
<dbReference type="Pfam" id="PF05709">
    <property type="entry name" value="Sipho_tail"/>
    <property type="match status" value="1"/>
</dbReference>
<evidence type="ECO:0000313" key="3">
    <source>
        <dbReference type="Proteomes" id="UP001292913"/>
    </source>
</evidence>
<feature type="domain" description="Siphovirus-type tail component RIFT-related" evidence="1">
    <location>
        <begin position="50"/>
        <end position="128"/>
    </location>
</feature>
<organism evidence="2 3">
    <name type="scientific">Bacteroides vicugnae</name>
    <dbReference type="NCBI Taxonomy" id="3037989"/>
    <lineage>
        <taxon>Bacteria</taxon>
        <taxon>Pseudomonadati</taxon>
        <taxon>Bacteroidota</taxon>
        <taxon>Bacteroidia</taxon>
        <taxon>Bacteroidales</taxon>
        <taxon>Bacteroidaceae</taxon>
        <taxon>Bacteroides</taxon>
    </lineage>
</organism>
<dbReference type="Proteomes" id="UP001292913">
    <property type="component" value="Unassembled WGS sequence"/>
</dbReference>
<dbReference type="EMBL" id="JARZAK010000005">
    <property type="protein sequence ID" value="MDY7258082.1"/>
    <property type="molecule type" value="Genomic_DNA"/>
</dbReference>
<dbReference type="RefSeq" id="WP_322019489.1">
    <property type="nucleotide sequence ID" value="NZ_JARZAK010000005.1"/>
</dbReference>
<proteinExistence type="predicted"/>
<name>A0ABU5HR85_9BACE</name>
<dbReference type="Gene3D" id="2.40.30.200">
    <property type="match status" value="1"/>
</dbReference>
<sequence>MKDELYLNGKDAYTTWGISMDDTSLSELMTPVSNKVFIENESRLEHGKQVIVTKSKLDARNLTLNINLVASNEQQFFERYNSFCEELATGMLEVRTKYQPNVVYRTIYQSCSQFSQFMRGIGKFTLKLYEPNPNDRTI</sequence>
<reference evidence="2 3" key="1">
    <citation type="submission" date="2023-04" db="EMBL/GenBank/DDBJ databases">
        <title>Bacteroides pacosi sp. nov., isolated from the fecal material of an alpaca.</title>
        <authorList>
            <person name="Miller S."/>
            <person name="Hendry M."/>
            <person name="King J."/>
            <person name="Sankaranarayanan K."/>
            <person name="Lawson P.A."/>
        </authorList>
    </citation>
    <scope>NUCLEOTIDE SEQUENCE [LARGE SCALE GENOMIC DNA]</scope>
    <source>
        <strain evidence="2 3">A2-P53</strain>
    </source>
</reference>
<evidence type="ECO:0000259" key="1">
    <source>
        <dbReference type="Pfam" id="PF05709"/>
    </source>
</evidence>